<dbReference type="Pfam" id="PF00698">
    <property type="entry name" value="Acyl_transf_1"/>
    <property type="match status" value="1"/>
</dbReference>
<dbReference type="InterPro" id="IPR009081">
    <property type="entry name" value="PP-bd_ACP"/>
</dbReference>
<gene>
    <name evidence="8" type="ORF">QO005_002750</name>
</gene>
<dbReference type="SUPFAM" id="SSF55048">
    <property type="entry name" value="Probable ACP-binding domain of malonyl-CoA ACP transacylase"/>
    <property type="match status" value="1"/>
</dbReference>
<feature type="domain" description="Carrier" evidence="5">
    <location>
        <begin position="1302"/>
        <end position="1382"/>
    </location>
</feature>
<dbReference type="SMART" id="SM00827">
    <property type="entry name" value="PKS_AT"/>
    <property type="match status" value="1"/>
</dbReference>
<dbReference type="EMBL" id="JAUSWH010000008">
    <property type="protein sequence ID" value="MDQ0456409.1"/>
    <property type="molecule type" value="Genomic_DNA"/>
</dbReference>
<keyword evidence="3" id="KW-0808">Transferase</keyword>
<dbReference type="InterPro" id="IPR036291">
    <property type="entry name" value="NAD(P)-bd_dom_sf"/>
</dbReference>
<evidence type="ECO:0000259" key="7">
    <source>
        <dbReference type="PROSITE" id="PS52019"/>
    </source>
</evidence>
<feature type="domain" description="Carrier" evidence="5">
    <location>
        <begin position="1610"/>
        <end position="1687"/>
    </location>
</feature>
<dbReference type="Gene3D" id="3.40.50.720">
    <property type="entry name" value="NAD(P)-binding Rossmann-like Domain"/>
    <property type="match status" value="1"/>
</dbReference>
<dbReference type="SMART" id="SM00822">
    <property type="entry name" value="PKS_KR"/>
    <property type="match status" value="1"/>
</dbReference>
<name>A0ABU0IDT5_9HYPH</name>
<feature type="domain" description="Carrier" evidence="5">
    <location>
        <begin position="1403"/>
        <end position="1483"/>
    </location>
</feature>
<evidence type="ECO:0000256" key="1">
    <source>
        <dbReference type="ARBA" id="ARBA00022450"/>
    </source>
</evidence>
<dbReference type="Gene3D" id="3.30.70.250">
    <property type="entry name" value="Malonyl-CoA ACP transacylase, ACP-binding"/>
    <property type="match status" value="1"/>
</dbReference>
<dbReference type="InterPro" id="IPR049900">
    <property type="entry name" value="PKS_mFAS_DH"/>
</dbReference>
<feature type="region of interest" description="N-terminal hotdog fold" evidence="4">
    <location>
        <begin position="2218"/>
        <end position="2347"/>
    </location>
</feature>
<feature type="active site" description="Proton donor; for dehydratase activity" evidence="4">
    <location>
        <position position="2424"/>
    </location>
</feature>
<dbReference type="PANTHER" id="PTHR43074:SF1">
    <property type="entry name" value="BETA-KETOACYL SYNTHASE FAMILY PROTEIN-RELATED"/>
    <property type="match status" value="1"/>
</dbReference>
<dbReference type="InterPro" id="IPR016035">
    <property type="entry name" value="Acyl_Trfase/lysoPLipase"/>
</dbReference>
<dbReference type="SUPFAM" id="SSF53901">
    <property type="entry name" value="Thiolase-like"/>
    <property type="match status" value="1"/>
</dbReference>
<accession>A0ABU0IDT5</accession>
<dbReference type="InterPro" id="IPR014030">
    <property type="entry name" value="Ketoacyl_synth_N"/>
</dbReference>
<feature type="region of interest" description="C-terminal hotdog fold" evidence="4">
    <location>
        <begin position="2360"/>
        <end position="2507"/>
    </location>
</feature>
<dbReference type="PROSITE" id="PS52019">
    <property type="entry name" value="PKS_MFAS_DH"/>
    <property type="match status" value="1"/>
</dbReference>
<dbReference type="InterPro" id="IPR018201">
    <property type="entry name" value="Ketoacyl_synth_AS"/>
</dbReference>
<dbReference type="InterPro" id="IPR014031">
    <property type="entry name" value="Ketoacyl_synth_C"/>
</dbReference>
<evidence type="ECO:0000256" key="4">
    <source>
        <dbReference type="PROSITE-ProRule" id="PRU01363"/>
    </source>
</evidence>
<dbReference type="SUPFAM" id="SSF51735">
    <property type="entry name" value="NAD(P)-binding Rossmann-fold domains"/>
    <property type="match status" value="2"/>
</dbReference>
<dbReference type="InterPro" id="IPR042104">
    <property type="entry name" value="PKS_dehydratase_sf"/>
</dbReference>
<comment type="caution">
    <text evidence="8">The sequence shown here is derived from an EMBL/GenBank/DDBJ whole genome shotgun (WGS) entry which is preliminary data.</text>
</comment>
<dbReference type="InterPro" id="IPR014043">
    <property type="entry name" value="Acyl_transferase_dom"/>
</dbReference>
<proteinExistence type="predicted"/>
<feature type="domain" description="Ketosynthase family 3 (KS3)" evidence="6">
    <location>
        <begin position="12"/>
        <end position="470"/>
    </location>
</feature>
<dbReference type="RefSeq" id="WP_307158605.1">
    <property type="nucleotide sequence ID" value="NZ_JAUSWH010000008.1"/>
</dbReference>
<evidence type="ECO:0000259" key="5">
    <source>
        <dbReference type="PROSITE" id="PS50075"/>
    </source>
</evidence>
<protein>
    <submittedName>
        <fullName evidence="8">Polyketide-type polyunsaturated fatty acid synthase PfaA</fullName>
    </submittedName>
</protein>
<reference evidence="8 9" key="1">
    <citation type="submission" date="2023-07" db="EMBL/GenBank/DDBJ databases">
        <title>Genomic Encyclopedia of Type Strains, Phase IV (KMG-IV): sequencing the most valuable type-strain genomes for metagenomic binning, comparative biology and taxonomic classification.</title>
        <authorList>
            <person name="Goeker M."/>
        </authorList>
    </citation>
    <scope>NUCLEOTIDE SEQUENCE [LARGE SCALE GENOMIC DNA]</scope>
    <source>
        <strain evidence="8 9">DSM 100301</strain>
    </source>
</reference>
<dbReference type="PANTHER" id="PTHR43074">
    <property type="entry name" value="OMEGA-3 POLYUNSATURATED FATTY ACID SYNTHASE PFAB-RELATED"/>
    <property type="match status" value="1"/>
</dbReference>
<dbReference type="PROSITE" id="PS00606">
    <property type="entry name" value="KS3_1"/>
    <property type="match status" value="1"/>
</dbReference>
<feature type="domain" description="PKS/mFAS DH" evidence="7">
    <location>
        <begin position="2218"/>
        <end position="2507"/>
    </location>
</feature>
<evidence type="ECO:0000256" key="3">
    <source>
        <dbReference type="ARBA" id="ARBA00022679"/>
    </source>
</evidence>
<keyword evidence="9" id="KW-1185">Reference proteome</keyword>
<evidence type="ECO:0000256" key="2">
    <source>
        <dbReference type="ARBA" id="ARBA00022553"/>
    </source>
</evidence>
<dbReference type="Pfam" id="PF08659">
    <property type="entry name" value="KR"/>
    <property type="match status" value="1"/>
</dbReference>
<dbReference type="InterPro" id="IPR004432">
    <property type="entry name" value="Omega_3_polyunsat_FA_synth"/>
</dbReference>
<dbReference type="Pfam" id="PF00550">
    <property type="entry name" value="PP-binding"/>
    <property type="match status" value="5"/>
</dbReference>
<dbReference type="Pfam" id="PF00109">
    <property type="entry name" value="ketoacyl-synt"/>
    <property type="match status" value="1"/>
</dbReference>
<dbReference type="Pfam" id="PF02801">
    <property type="entry name" value="Ketoacyl-synt_C"/>
    <property type="match status" value="1"/>
</dbReference>
<evidence type="ECO:0000313" key="8">
    <source>
        <dbReference type="EMBL" id="MDQ0456409.1"/>
    </source>
</evidence>
<dbReference type="Pfam" id="PF16197">
    <property type="entry name" value="KAsynt_C_assoc"/>
    <property type="match status" value="1"/>
</dbReference>
<sequence length="2515" mass="263971">MDGFSQQKNSGFASIAIVGVGALFPEARTADEFWQNIVTARDCLKDVPETHWKISDYYDPNPAAPDKTYARRGGFVPEIPFNPLEFGLPPTQLDVTDILQILSLTVAKQTFLDAGYDHAKLNREKTGCVLGITGANSLVTPLTSRLQYPVWKKVLASRGLDEKQVDDIIETLKLAYAPWEENSFPGMLGNVVAGRIANRFDLGGINCTVDAACASSLAAMRMAIDELHSGRADMMLTGGCDAENTILMYMCFSKTPAFSKKGVISPFDEKADGTLIGEGIGMMMLKRLEDAERDGDQIYAVIKGLGSSSDGKFKSIYAPRAAGQIKALERAYKQAGISPYDVDLLEAHGTGTAVGDATEVDGLKNFFKNWQPEGQPSPIGLGSVKSQIGHTKAAAGAASAIKVTLALQNGVLPPSINVNKPDPKLGLEETPLYINTVSRPWFRDPKKGKRRAGVSAFGFGGTNFHLVLEEAPKNARQPRYRGVLPRPVLISAPDVAALRKRLQELKGLTGEPAWPYETEIPPHHPRLGFAAKTEEARQELIGQALQMLESRAAETAWRHPKGIVFRASALKDGKVAGLFAGQGSQHPDMGRAAALAMPELHGFVTTADGLFLQSGDQRLSHVMYPLPAYDPEEKKAQERSLRRTQYAQTAIGALSAGHFRWFEKRGLKLDAAAGHSFGELSALWAANVLSDQDFMTLAKARGDAMATFTSDGASTMTAVKSGRAALESLVAESNPAVHFCNLNTPAQTVIGGSLEAVEAFEGKLKAANIAFTRLNVAGAFHTPFVAGAVEAFAGAIDKVAFNAPQIPVYANKDGKAYPGDAAAVAAQLRTQLKEPVEFLKIIEEMYTNGVRIFVEFGPRSTLSKMVADILGDRPHLAIALDQGQPDKSDQTLMDALVELAVAGLKLENPVTMPALGVQTPQKGEVMLNGINYVAPARKQAFQKALDNPVVVAAKPAPVAQPARPRAAAAAAAVEKISSPAPVASPAVKPPVAVAPPAPVAVAQPAAVPVAKAAVVEKPLTLTGETMSSNAHRQASANLVTGADFIADLAKTNGELHREYLKFEQAALSALLHNPGELGDAHIAALADIHGETNDTHREFMRSLVSLCTGPVVSGYKTVDAVAEPRRIPSLPQPAPQQPAASVAKAVTQPVEAPKAPVAAPAPVAPTPVAAPVAAVAKPQPAPVAVAAPAPAASVPAKAGPSAAAVKDVLLAVVSEKTGYPAEVIDLGMDLEADLGIDSIKRVEILGSLKERLPQMQDLSPEKLGELRTLAQIVELAGETAAAAPAAAPQAAPVTSAPVASGPSLDTVREALLAVVSEKTGYPAEVIDLGMDLEADLGIDSIKRVEILGSLKERLPQMQELAPEKLGELRTLAQILDVAGASAVAAAPVAAPAAVAAAPAKAGPSIDAVRDALLAVVSEKTGYPADVIDLGMDLEADLGIDSIKRVEILGSLKERLPQMQELAPEKLGELRTLAQILELASAGQPAVAAAPVAVAAPVSDGPSLDTVRTALLEVVSEKTGYPADVIDLGMDLEADLGIDSIKRVEILGSLKERLPQMQELAPEKLGELRTLAQILELAGGSQAAAAPAVIAQPVVSAPIAAVAPQSGISTAAARTALLEVVSEKTGYPADVIDLGMDLEADLGIDSIKRVEILGSLKERLPDMPELAPEKLGELRTLGQILDMVAQSGSAGGEAQPVTAPAAADLDDGVDLIGRGVVTLSPERLDLTVETPFRSGARIAIAGADAGVVAALQHQLTEKGLTPVWLDFDGTASGEGVVKASDDEAALKQLWNEGVSFDGVIYVHPTAIDNSLPGSTADASVIWLKRALLLAKLSIATLPQRSKEGRTLFVTLTRLDGALGYQDLDAAKVAAGALSGLVKTYAAEAPHVFARAVDIAPVLDDATVASLFVQELFDANHQITEIGLSADQRLKPGIVEESSLGAELVGDPNELFIVTGGARGVTADCVQALAASAPRRFLLIGRSSLEAEPAWAQGICDEAGLKTAALTALRQAGAAVTPKAIDQAVRQVQASREITDLLAALQKAGSQASYLSLDISSPAVVTLADHEEIRKAGKISLVHGAGALADQMIAQKKIADMDKVFTPKIFGLAGLLKGLAGKSLNRVVLFSSVAGLFGNPGQCDYAMANEILNRLAASGASKGQDMRAINWGPWLGGMVTPEIRQIFLKRGVPIIPRDLGGQYFAKETGMTLPATGAILVGGLKPINARFVKAAELALAERKLSINGAHWGQSVLLEAHRIKGRPVVPAAFVLGLVAEGLENLLPGWTVAGFGQFSVLNGLVINKDWSGEFELRVSALKPVGDKSLSVDVLLCDRSGRPRYKGESIALRPAAEEVGLVTRSLASLEGADSAASFYKDGTLFHGPELQLLDSVKQLGEGHILFGVRQPDASLSAALNGFADSRLVDAVAIDVVLQAALASTRLTADSASLPMRLGAASFAARPAFGSNWIIEARLQQARAQELDWQLTGFDLGGVQQFQLIATTVKREQTGSTTGKQQEAAE</sequence>
<dbReference type="SUPFAM" id="SSF47336">
    <property type="entry name" value="ACP-like"/>
    <property type="match status" value="5"/>
</dbReference>
<dbReference type="SMART" id="SM00825">
    <property type="entry name" value="PKS_KS"/>
    <property type="match status" value="1"/>
</dbReference>
<dbReference type="InterPro" id="IPR036736">
    <property type="entry name" value="ACP-like_sf"/>
</dbReference>
<dbReference type="InterPro" id="IPR020841">
    <property type="entry name" value="PKS_Beta-ketoAc_synthase_dom"/>
</dbReference>
<dbReference type="InterPro" id="IPR032821">
    <property type="entry name" value="PKS_assoc"/>
</dbReference>
<feature type="domain" description="Carrier" evidence="5">
    <location>
        <begin position="1501"/>
        <end position="1581"/>
    </location>
</feature>
<dbReference type="NCBIfam" id="TIGR02813">
    <property type="entry name" value="omega_3_PfaA"/>
    <property type="match status" value="1"/>
</dbReference>
<dbReference type="InterPro" id="IPR016036">
    <property type="entry name" value="Malonyl_transacylase_ACP-bd"/>
</dbReference>
<evidence type="ECO:0000313" key="9">
    <source>
        <dbReference type="Proteomes" id="UP001235269"/>
    </source>
</evidence>
<keyword evidence="1" id="KW-0596">Phosphopantetheine</keyword>
<dbReference type="InterPro" id="IPR001227">
    <property type="entry name" value="Ac_transferase_dom_sf"/>
</dbReference>
<dbReference type="InterPro" id="IPR013968">
    <property type="entry name" value="PKS_KR"/>
</dbReference>
<keyword evidence="2" id="KW-0597">Phosphoprotein</keyword>
<dbReference type="Gene3D" id="3.40.47.10">
    <property type="match status" value="1"/>
</dbReference>
<dbReference type="Gene3D" id="3.40.366.10">
    <property type="entry name" value="Malonyl-Coenzyme A Acyl Carrier Protein, domain 2"/>
    <property type="match status" value="1"/>
</dbReference>
<dbReference type="Gene3D" id="1.10.1200.10">
    <property type="entry name" value="ACP-like"/>
    <property type="match status" value="5"/>
</dbReference>
<organism evidence="8 9">
    <name type="scientific">Rhizobium paknamense</name>
    <dbReference type="NCBI Taxonomy" id="1206817"/>
    <lineage>
        <taxon>Bacteria</taxon>
        <taxon>Pseudomonadati</taxon>
        <taxon>Pseudomonadota</taxon>
        <taxon>Alphaproteobacteria</taxon>
        <taxon>Hyphomicrobiales</taxon>
        <taxon>Rhizobiaceae</taxon>
        <taxon>Rhizobium/Agrobacterium group</taxon>
        <taxon>Rhizobium</taxon>
    </lineage>
</organism>
<dbReference type="InterPro" id="IPR016039">
    <property type="entry name" value="Thiolase-like"/>
</dbReference>
<dbReference type="InterPro" id="IPR052568">
    <property type="entry name" value="PKS-FAS_Synthase"/>
</dbReference>
<feature type="active site" description="Proton acceptor; for dehydratase activity" evidence="4">
    <location>
        <position position="2253"/>
    </location>
</feature>
<feature type="domain" description="Carrier" evidence="5">
    <location>
        <begin position="1200"/>
        <end position="1280"/>
    </location>
</feature>
<dbReference type="InterPro" id="IPR057326">
    <property type="entry name" value="KR_dom"/>
</dbReference>
<dbReference type="PROSITE" id="PS52004">
    <property type="entry name" value="KS3_2"/>
    <property type="match status" value="1"/>
</dbReference>
<dbReference type="CDD" id="cd00833">
    <property type="entry name" value="PKS"/>
    <property type="match status" value="1"/>
</dbReference>
<evidence type="ECO:0000259" key="6">
    <source>
        <dbReference type="PROSITE" id="PS52004"/>
    </source>
</evidence>
<dbReference type="SUPFAM" id="SSF52151">
    <property type="entry name" value="FabD/lysophospholipase-like"/>
    <property type="match status" value="1"/>
</dbReference>
<dbReference type="Proteomes" id="UP001235269">
    <property type="component" value="Unassembled WGS sequence"/>
</dbReference>
<dbReference type="PROSITE" id="PS50075">
    <property type="entry name" value="CARRIER"/>
    <property type="match status" value="5"/>
</dbReference>
<dbReference type="Gene3D" id="3.10.129.110">
    <property type="entry name" value="Polyketide synthase dehydratase"/>
    <property type="match status" value="1"/>
</dbReference>